<comment type="caution">
    <text evidence="2">The sequence shown here is derived from an EMBL/GenBank/DDBJ whole genome shotgun (WGS) entry which is preliminary data.</text>
</comment>
<evidence type="ECO:0000313" key="3">
    <source>
        <dbReference type="Proteomes" id="UP000554235"/>
    </source>
</evidence>
<feature type="compositionally biased region" description="Low complexity" evidence="1">
    <location>
        <begin position="29"/>
        <end position="40"/>
    </location>
</feature>
<dbReference type="AlphaFoldDB" id="A0A8H4P9M1"/>
<sequence>MTRNRSNNHRSNCRGDCRCNRRGNRRGNHSSNRSGNRSGNHPAIRDPVDVALDEIIAGAPSRSAGNTTINPSSSSNASSNHSFSPFHRPEQSSIAGPGSMQVVPFSSPHNITASGGTPFEQPLFPPMNHLASAAGYTQTQSPSPLFPRSQGSEVVSAISVTSRYEGGVIRETYLERGQLHLVSVTINANPGWGIMPGRTFP</sequence>
<evidence type="ECO:0000313" key="2">
    <source>
        <dbReference type="EMBL" id="KAF4467474.1"/>
    </source>
</evidence>
<accession>A0A8H4P9M1</accession>
<keyword evidence="3" id="KW-1185">Reference proteome</keyword>
<protein>
    <submittedName>
        <fullName evidence="2">Uncharacterized protein</fullName>
    </submittedName>
</protein>
<dbReference type="EMBL" id="JAADYS010000740">
    <property type="protein sequence ID" value="KAF4467474.1"/>
    <property type="molecule type" value="Genomic_DNA"/>
</dbReference>
<dbReference type="Proteomes" id="UP000554235">
    <property type="component" value="Unassembled WGS sequence"/>
</dbReference>
<feature type="compositionally biased region" description="Basic residues" evidence="1">
    <location>
        <begin position="1"/>
        <end position="12"/>
    </location>
</feature>
<feature type="compositionally biased region" description="Low complexity" evidence="1">
    <location>
        <begin position="71"/>
        <end position="86"/>
    </location>
</feature>
<organism evidence="2 3">
    <name type="scientific">Fusarium albosuccineum</name>
    <dbReference type="NCBI Taxonomy" id="1237068"/>
    <lineage>
        <taxon>Eukaryota</taxon>
        <taxon>Fungi</taxon>
        <taxon>Dikarya</taxon>
        <taxon>Ascomycota</taxon>
        <taxon>Pezizomycotina</taxon>
        <taxon>Sordariomycetes</taxon>
        <taxon>Hypocreomycetidae</taxon>
        <taxon>Hypocreales</taxon>
        <taxon>Nectriaceae</taxon>
        <taxon>Fusarium</taxon>
        <taxon>Fusarium decemcellulare species complex</taxon>
    </lineage>
</organism>
<proteinExistence type="predicted"/>
<gene>
    <name evidence="2" type="ORF">FALBO_5650</name>
</gene>
<feature type="region of interest" description="Disordered" evidence="1">
    <location>
        <begin position="59"/>
        <end position="98"/>
    </location>
</feature>
<name>A0A8H4P9M1_9HYPO</name>
<evidence type="ECO:0000256" key="1">
    <source>
        <dbReference type="SAM" id="MobiDB-lite"/>
    </source>
</evidence>
<reference evidence="2 3" key="1">
    <citation type="submission" date="2020-01" db="EMBL/GenBank/DDBJ databases">
        <title>Identification and distribution of gene clusters putatively required for synthesis of sphingolipid metabolism inhibitors in phylogenetically diverse species of the filamentous fungus Fusarium.</title>
        <authorList>
            <person name="Kim H.-S."/>
            <person name="Busman M."/>
            <person name="Brown D.W."/>
            <person name="Divon H."/>
            <person name="Uhlig S."/>
            <person name="Proctor R.H."/>
        </authorList>
    </citation>
    <scope>NUCLEOTIDE SEQUENCE [LARGE SCALE GENOMIC DNA]</scope>
    <source>
        <strain evidence="2 3">NRRL 20459</strain>
    </source>
</reference>
<feature type="region of interest" description="Disordered" evidence="1">
    <location>
        <begin position="1"/>
        <end position="44"/>
    </location>
</feature>